<feature type="region of interest" description="Disordered" evidence="1">
    <location>
        <begin position="414"/>
        <end position="439"/>
    </location>
</feature>
<dbReference type="Proteomes" id="UP000095751">
    <property type="component" value="Unassembled WGS sequence"/>
</dbReference>
<accession>A0A1E7F2V9</accession>
<organism evidence="2 3">
    <name type="scientific">Fragilariopsis cylindrus CCMP1102</name>
    <dbReference type="NCBI Taxonomy" id="635003"/>
    <lineage>
        <taxon>Eukaryota</taxon>
        <taxon>Sar</taxon>
        <taxon>Stramenopiles</taxon>
        <taxon>Ochrophyta</taxon>
        <taxon>Bacillariophyta</taxon>
        <taxon>Bacillariophyceae</taxon>
        <taxon>Bacillariophycidae</taxon>
        <taxon>Bacillariales</taxon>
        <taxon>Bacillariaceae</taxon>
        <taxon>Fragilariopsis</taxon>
    </lineage>
</organism>
<evidence type="ECO:0000256" key="1">
    <source>
        <dbReference type="SAM" id="MobiDB-lite"/>
    </source>
</evidence>
<dbReference type="AlphaFoldDB" id="A0A1E7F2V9"/>
<dbReference type="EMBL" id="KV784364">
    <property type="protein sequence ID" value="OEU12512.1"/>
    <property type="molecule type" value="Genomic_DNA"/>
</dbReference>
<dbReference type="KEGG" id="fcy:FRACYDRAFT_243762"/>
<sequence>MNDEEITISLEALRGSEYNNTIMNDEESTKFWTALREKEYPFLAPLRESKLYSRGNNLYGHIIAENGIYGTTNMKLSYATDTDTDTDTMASVTMTMIKKSIALNNAGICCMESKNTIAAIEMRKNSIRTTRMMTRTVIDVDEFFVRFLPEQHDTGISWTAFRDLIRLPPIEELPLSLFFAGENIILSDEEGQLREAECSSFIGFLLPTYAFNLALAHHQHGCYLSLYGTSQDIHEHQEEEEEEAAALSRSSLRQYHFKCAGRLYESTLKLERRRSNNELNLLRKREHLNRNSSSSSNWFTPRIILACINNLAQLHYLMDNTVQSQRCYRQLRSAVANIYLRRQQANVNSTISDNREAGKDYLQYFWTSSNLGLLQHHYQTSSIQSSTTSVIAIPLSPTDDKSIAMVATNTVRRTNDVSNRKSSRKSTVASSSDEKAAAA</sequence>
<dbReference type="OrthoDB" id="56912at2759"/>
<keyword evidence="3" id="KW-1185">Reference proteome</keyword>
<protein>
    <submittedName>
        <fullName evidence="2">Uncharacterized protein</fullName>
    </submittedName>
</protein>
<proteinExistence type="predicted"/>
<evidence type="ECO:0000313" key="3">
    <source>
        <dbReference type="Proteomes" id="UP000095751"/>
    </source>
</evidence>
<reference evidence="2 3" key="1">
    <citation type="submission" date="2016-09" db="EMBL/GenBank/DDBJ databases">
        <title>Extensive genetic diversity and differential bi-allelic expression allows diatom success in the polar Southern Ocean.</title>
        <authorList>
            <consortium name="DOE Joint Genome Institute"/>
            <person name="Mock T."/>
            <person name="Otillar R.P."/>
            <person name="Strauss J."/>
            <person name="Dupont C."/>
            <person name="Frickenhaus S."/>
            <person name="Maumus F."/>
            <person name="Mcmullan M."/>
            <person name="Sanges R."/>
            <person name="Schmutz J."/>
            <person name="Toseland A."/>
            <person name="Valas R."/>
            <person name="Veluchamy A."/>
            <person name="Ward B.J."/>
            <person name="Allen A."/>
            <person name="Barry K."/>
            <person name="Falciatore A."/>
            <person name="Ferrante M."/>
            <person name="Fortunato A.E."/>
            <person name="Gloeckner G."/>
            <person name="Gruber A."/>
            <person name="Hipkin R."/>
            <person name="Janech M."/>
            <person name="Kroth P."/>
            <person name="Leese F."/>
            <person name="Lindquist E."/>
            <person name="Lyon B.R."/>
            <person name="Martin J."/>
            <person name="Mayer C."/>
            <person name="Parker M."/>
            <person name="Quesneville H."/>
            <person name="Raymond J."/>
            <person name="Uhlig C."/>
            <person name="Valentin K.U."/>
            <person name="Worden A.Z."/>
            <person name="Armbrust E.V."/>
            <person name="Bowler C."/>
            <person name="Green B."/>
            <person name="Moulton V."/>
            <person name="Van Oosterhout C."/>
            <person name="Grigoriev I."/>
        </authorList>
    </citation>
    <scope>NUCLEOTIDE SEQUENCE [LARGE SCALE GENOMIC DNA]</scope>
    <source>
        <strain evidence="2 3">CCMP1102</strain>
    </source>
</reference>
<gene>
    <name evidence="2" type="ORF">FRACYDRAFT_243762</name>
</gene>
<name>A0A1E7F2V9_9STRA</name>
<evidence type="ECO:0000313" key="2">
    <source>
        <dbReference type="EMBL" id="OEU12512.1"/>
    </source>
</evidence>
<dbReference type="InParanoid" id="A0A1E7F2V9"/>